<reference evidence="1 2" key="1">
    <citation type="submission" date="2024-03" db="EMBL/GenBank/DDBJ databases">
        <authorList>
            <person name="Martinez-Hernandez J."/>
        </authorList>
    </citation>
    <scope>NUCLEOTIDE SEQUENCE [LARGE SCALE GENOMIC DNA]</scope>
</reference>
<gene>
    <name evidence="1" type="ORF">LLUT_LOCUS22482</name>
</gene>
<dbReference type="EMBL" id="CAXHTB010000015">
    <property type="protein sequence ID" value="CAL0321422.1"/>
    <property type="molecule type" value="Genomic_DNA"/>
</dbReference>
<dbReference type="AlphaFoldDB" id="A0AAV1XJT7"/>
<protein>
    <submittedName>
        <fullName evidence="1">Uncharacterized protein</fullName>
    </submittedName>
</protein>
<dbReference type="InterPro" id="IPR032675">
    <property type="entry name" value="LRR_dom_sf"/>
</dbReference>
<dbReference type="Gene3D" id="3.80.10.10">
    <property type="entry name" value="Ribonuclease Inhibitor"/>
    <property type="match status" value="1"/>
</dbReference>
<name>A0AAV1XJT7_LUPLU</name>
<evidence type="ECO:0000313" key="2">
    <source>
        <dbReference type="Proteomes" id="UP001497480"/>
    </source>
</evidence>
<organism evidence="1 2">
    <name type="scientific">Lupinus luteus</name>
    <name type="common">European yellow lupine</name>
    <dbReference type="NCBI Taxonomy" id="3873"/>
    <lineage>
        <taxon>Eukaryota</taxon>
        <taxon>Viridiplantae</taxon>
        <taxon>Streptophyta</taxon>
        <taxon>Embryophyta</taxon>
        <taxon>Tracheophyta</taxon>
        <taxon>Spermatophyta</taxon>
        <taxon>Magnoliopsida</taxon>
        <taxon>eudicotyledons</taxon>
        <taxon>Gunneridae</taxon>
        <taxon>Pentapetalae</taxon>
        <taxon>rosids</taxon>
        <taxon>fabids</taxon>
        <taxon>Fabales</taxon>
        <taxon>Fabaceae</taxon>
        <taxon>Papilionoideae</taxon>
        <taxon>50 kb inversion clade</taxon>
        <taxon>genistoids sensu lato</taxon>
        <taxon>core genistoids</taxon>
        <taxon>Genisteae</taxon>
        <taxon>Lupinus</taxon>
    </lineage>
</organism>
<accession>A0AAV1XJT7</accession>
<dbReference type="SUPFAM" id="SSF52058">
    <property type="entry name" value="L domain-like"/>
    <property type="match status" value="1"/>
</dbReference>
<proteinExistence type="predicted"/>
<sequence>MLVEILMQYSHVSEVKAVVNLERVDLSEYKQLKSLLDLSKDYPKLSELPDNISGLSDLYELSLDGSNVELFPESIKNLDNLEILTLNNCLKLHCLPALPFHIRVLSATSCKSLTTLETSKTFARRMRGKEKFISFQDCKKLDSTSLNLILEGTQLTMTRALLLNKYDDNFGLKEHNYNYNLVNVCLPGKRVPRQFTHRTTNSSLIITLLAVKTLYQ</sequence>
<dbReference type="Proteomes" id="UP001497480">
    <property type="component" value="Unassembled WGS sequence"/>
</dbReference>
<evidence type="ECO:0000313" key="1">
    <source>
        <dbReference type="EMBL" id="CAL0321422.1"/>
    </source>
</evidence>
<keyword evidence="2" id="KW-1185">Reference proteome</keyword>
<comment type="caution">
    <text evidence="1">The sequence shown here is derived from an EMBL/GenBank/DDBJ whole genome shotgun (WGS) entry which is preliminary data.</text>
</comment>